<comment type="caution">
    <text evidence="1">The sequence shown here is derived from an EMBL/GenBank/DDBJ whole genome shotgun (WGS) entry which is preliminary data.</text>
</comment>
<dbReference type="Gene3D" id="2.120.10.70">
    <property type="entry name" value="Fucose-specific lectin"/>
    <property type="match status" value="1"/>
</dbReference>
<dbReference type="SUPFAM" id="SSF89372">
    <property type="entry name" value="Fucose-specific lectin"/>
    <property type="match status" value="1"/>
</dbReference>
<keyword evidence="2" id="KW-1185">Reference proteome</keyword>
<evidence type="ECO:0000313" key="2">
    <source>
        <dbReference type="Proteomes" id="UP000698800"/>
    </source>
</evidence>
<evidence type="ECO:0008006" key="3">
    <source>
        <dbReference type="Google" id="ProtNLM"/>
    </source>
</evidence>
<dbReference type="Proteomes" id="UP000698800">
    <property type="component" value="Unassembled WGS sequence"/>
</dbReference>
<reference evidence="1" key="1">
    <citation type="submission" date="2021-03" db="EMBL/GenBank/DDBJ databases">
        <title>Comparative genomics and phylogenomic investigation of the class Geoglossomycetes provide insights into ecological specialization and systematics.</title>
        <authorList>
            <person name="Melie T."/>
            <person name="Pirro S."/>
            <person name="Miller A.N."/>
            <person name="Quandt A."/>
        </authorList>
    </citation>
    <scope>NUCLEOTIDE SEQUENCE</scope>
    <source>
        <strain evidence="1">GBOQ0MN5Z8</strain>
    </source>
</reference>
<evidence type="ECO:0000313" key="1">
    <source>
        <dbReference type="EMBL" id="KAH0538454.1"/>
    </source>
</evidence>
<dbReference type="AlphaFoldDB" id="A0A9P8L3D7"/>
<protein>
    <recommendedName>
        <fullName evidence="3">Fucose-specific lectin</fullName>
    </recommendedName>
</protein>
<organism evidence="1 2">
    <name type="scientific">Glutinoglossum americanum</name>
    <dbReference type="NCBI Taxonomy" id="1670608"/>
    <lineage>
        <taxon>Eukaryota</taxon>
        <taxon>Fungi</taxon>
        <taxon>Dikarya</taxon>
        <taxon>Ascomycota</taxon>
        <taxon>Pezizomycotina</taxon>
        <taxon>Geoglossomycetes</taxon>
        <taxon>Geoglossales</taxon>
        <taxon>Geoglossaceae</taxon>
        <taxon>Glutinoglossum</taxon>
    </lineage>
</organism>
<proteinExistence type="predicted"/>
<gene>
    <name evidence="1" type="ORF">FGG08_004952</name>
</gene>
<name>A0A9P8L3D7_9PEZI</name>
<sequence>MAVTVYGITAQKGAPAGSPNVISQLSPIYNPIAIGKPSFTMFPGLATTNEQANRSRVYYLQGDLAAPKIVEYSLTNNDAGNLSVLPQTFPHPNTSIAACNRAQSRLIAYQALESNNSLFSYDTDQEASTRIQNTDGLPPGTPLAMVAVLENIYLYYGSSGRYLTKVALTKDGWQKPFQVPGSIHLAQGTCLSVTNSGTINYVVYQQDGGDGFNIVEDTLDTREP</sequence>
<dbReference type="OrthoDB" id="5291224at2759"/>
<accession>A0A9P8L3D7</accession>
<dbReference type="EMBL" id="JAGHQL010000108">
    <property type="protein sequence ID" value="KAH0538454.1"/>
    <property type="molecule type" value="Genomic_DNA"/>
</dbReference>